<dbReference type="Gene3D" id="3.40.50.10900">
    <property type="entry name" value="PAC-like subunit"/>
    <property type="match status" value="1"/>
</dbReference>
<dbReference type="EMBL" id="JAFEJT020000004">
    <property type="protein sequence ID" value="MCH9275034.1"/>
    <property type="molecule type" value="Genomic_DNA"/>
</dbReference>
<proteinExistence type="predicted"/>
<dbReference type="PIRSF" id="PIRSF028754">
    <property type="entry name" value="UCP028754"/>
    <property type="match status" value="1"/>
</dbReference>
<evidence type="ECO:0000313" key="1">
    <source>
        <dbReference type="EMBL" id="MCH9275034.1"/>
    </source>
</evidence>
<dbReference type="InterPro" id="IPR008492">
    <property type="entry name" value="Rv2714-like"/>
</dbReference>
<dbReference type="InterPro" id="IPR019151">
    <property type="entry name" value="Proteasome_assmbl_chaperone_2"/>
</dbReference>
<dbReference type="InterPro" id="IPR038389">
    <property type="entry name" value="PSMG2_sf"/>
</dbReference>
<evidence type="ECO:0000313" key="2">
    <source>
        <dbReference type="Proteomes" id="UP000710815"/>
    </source>
</evidence>
<reference evidence="1 2" key="2">
    <citation type="journal article" date="2021" name="Syst. Appl. Microbiol.">
        <title>Phylogenetic classification of ten novel species belonging to the genus Bifidobacterium comprising B. phasiani sp. nov., B. pongonis sp. nov., B. saguinibicoloris sp. nov., B. colobi sp. nov., B. simiiventris sp. nov., B. santillanense sp. nov., B. miconis sp. nov., B. amazonense sp. nov., B. pluvialisilvae sp. nov., and B. miconisargentati sp. nov.</title>
        <authorList>
            <person name="Lugli G.A."/>
            <person name="Calvete-Torre I."/>
            <person name="Alessandri G."/>
            <person name="Milani C."/>
            <person name="Turroni F."/>
            <person name="Laiolo P."/>
            <person name="Ossiprandi M.C."/>
            <person name="Margolles A."/>
            <person name="Ruiz L."/>
            <person name="Ventura M."/>
        </authorList>
    </citation>
    <scope>NUCLEOTIDE SEQUENCE [LARGE SCALE GENOMIC DNA]</scope>
    <source>
        <strain evidence="1 2">MA1</strain>
    </source>
</reference>
<organism evidence="1 2">
    <name type="scientific">Bifidobacterium amazonense</name>
    <dbReference type="NCBI Taxonomy" id="2809027"/>
    <lineage>
        <taxon>Bacteria</taxon>
        <taxon>Bacillati</taxon>
        <taxon>Actinomycetota</taxon>
        <taxon>Actinomycetes</taxon>
        <taxon>Bifidobacteriales</taxon>
        <taxon>Bifidobacteriaceae</taxon>
        <taxon>Bifidobacterium</taxon>
    </lineage>
</organism>
<reference evidence="1 2" key="1">
    <citation type="journal article" date="2021" name="Environ. Microbiol.">
        <title>Genetic insights into the dark matter of the mammalian gut microbiota through targeted genome reconstruction.</title>
        <authorList>
            <person name="Lugli G.A."/>
            <person name="Alessandri G."/>
            <person name="Milani C."/>
            <person name="Viappiani A."/>
            <person name="Fontana F."/>
            <person name="Tarracchini C."/>
            <person name="Mancabelli L."/>
            <person name="Argentini C."/>
            <person name="Ruiz L."/>
            <person name="Margolles A."/>
            <person name="van Sinderen D."/>
            <person name="Turroni F."/>
            <person name="Ventura M."/>
        </authorList>
    </citation>
    <scope>NUCLEOTIDE SEQUENCE [LARGE SCALE GENOMIC DNA]</scope>
    <source>
        <strain evidence="1 2">MA1</strain>
    </source>
</reference>
<dbReference type="Proteomes" id="UP000710815">
    <property type="component" value="Unassembled WGS sequence"/>
</dbReference>
<keyword evidence="2" id="KW-1185">Reference proteome</keyword>
<dbReference type="RefSeq" id="WP_241512866.1">
    <property type="nucleotide sequence ID" value="NZ_JAFEJT020000004.1"/>
</dbReference>
<dbReference type="SUPFAM" id="SSF159659">
    <property type="entry name" value="Cgl1923-like"/>
    <property type="match status" value="1"/>
</dbReference>
<name>A0ABS9VSG9_9BIFI</name>
<comment type="caution">
    <text evidence="1">The sequence shown here is derived from an EMBL/GenBank/DDBJ whole genome shotgun (WGS) entry which is preliminary data.</text>
</comment>
<accession>A0ABS9VSG9</accession>
<gene>
    <name evidence="1" type="ORF">JS533_001890</name>
</gene>
<sequence>MKEDATQRGTVMIAAFEGWNDACQAATNVIRHLTAIYASCEVRRIRCDGFYDYQQTRPIVCHATGRRRIVWPQTAFYDIEVAPDRHVIAQLAPEPNYRWREYCLESLRIADELDVTHIVTLGSMFADCPHTRPLPVDVDCENASVDPDQRYSGPVGIPTILDDIASQEGFDTTTMWASIPQYLGDGDCPQATLELLDRISELLGVCLETGDLPRKADEWRSKASMLAQRNDALNEYVRHLEAKYDRHEKARREASLGGPACEQLVREAEAFLKDLD</sequence>
<dbReference type="Pfam" id="PF09754">
    <property type="entry name" value="PAC2"/>
    <property type="match status" value="1"/>
</dbReference>
<protein>
    <submittedName>
        <fullName evidence="1">PAC2 family protein</fullName>
    </submittedName>
</protein>